<dbReference type="CDD" id="cd00201">
    <property type="entry name" value="WW"/>
    <property type="match status" value="1"/>
</dbReference>
<dbReference type="Pfam" id="PF00397">
    <property type="entry name" value="WW"/>
    <property type="match status" value="1"/>
</dbReference>
<dbReference type="RefSeq" id="XP_005761789.1">
    <property type="nucleotide sequence ID" value="XM_005761732.1"/>
</dbReference>
<dbReference type="InterPro" id="IPR052462">
    <property type="entry name" value="SLIRP/GR-RBP-like"/>
</dbReference>
<evidence type="ECO:0000256" key="3">
    <source>
        <dbReference type="SAM" id="MobiDB-lite"/>
    </source>
</evidence>
<name>A0A0D3IDM5_EMIH1</name>
<dbReference type="SUPFAM" id="SSF54928">
    <property type="entry name" value="RNA-binding domain, RBD"/>
    <property type="match status" value="1"/>
</dbReference>
<sequence length="233" mass="24033">MATETEALRGEIEWLKAQIPTLSSSLAQLQQQHAQLSAAPPPQQHAPPPIQSAPAGGAAPNEGVASGPAGGPHAAAWTEQVHPENGATYYWNSVTGESTYTKPEGFRPGGGGGGNATAVGVPQTKGPPGANLFVVRKMRRGEYDAFNAEDLRREFSKYGTVTRAEITVDKETGWSKGFGFVSFATVEAADAALQAVHGAWMDGREMKIEKTKEDGSGGGGGGGGGGYGGFGGY</sequence>
<dbReference type="Gene3D" id="2.20.70.10">
    <property type="match status" value="1"/>
</dbReference>
<dbReference type="PaxDb" id="2903-EOD09360"/>
<dbReference type="GeneID" id="17255799"/>
<keyword evidence="1 2" id="KW-0694">RNA-binding</keyword>
<dbReference type="InterPro" id="IPR035979">
    <property type="entry name" value="RBD_domain_sf"/>
</dbReference>
<evidence type="ECO:0000256" key="2">
    <source>
        <dbReference type="PROSITE-ProRule" id="PRU00176"/>
    </source>
</evidence>
<feature type="domain" description="RRM" evidence="5">
    <location>
        <begin position="131"/>
        <end position="213"/>
    </location>
</feature>
<dbReference type="Proteomes" id="UP000013827">
    <property type="component" value="Unassembled WGS sequence"/>
</dbReference>
<dbReference type="SUPFAM" id="SSF51045">
    <property type="entry name" value="WW domain"/>
    <property type="match status" value="1"/>
</dbReference>
<accession>A0A0D3IDM5</accession>
<dbReference type="PROSITE" id="PS50102">
    <property type="entry name" value="RRM"/>
    <property type="match status" value="1"/>
</dbReference>
<keyword evidence="7" id="KW-1185">Reference proteome</keyword>
<feature type="domain" description="WW" evidence="4">
    <location>
        <begin position="71"/>
        <end position="105"/>
    </location>
</feature>
<dbReference type="PROSITE" id="PS50020">
    <property type="entry name" value="WW_DOMAIN_2"/>
    <property type="match status" value="1"/>
</dbReference>
<feature type="compositionally biased region" description="Low complexity" evidence="3">
    <location>
        <begin position="63"/>
        <end position="75"/>
    </location>
</feature>
<dbReference type="HOGENOM" id="CLU_1191785_0_0_1"/>
<dbReference type="GO" id="GO:0003723">
    <property type="term" value="F:RNA binding"/>
    <property type="evidence" value="ECO:0007669"/>
    <property type="project" value="UniProtKB-UniRule"/>
</dbReference>
<feature type="region of interest" description="Disordered" evidence="3">
    <location>
        <begin position="26"/>
        <end position="75"/>
    </location>
</feature>
<evidence type="ECO:0008006" key="8">
    <source>
        <dbReference type="Google" id="ProtNLM"/>
    </source>
</evidence>
<evidence type="ECO:0000256" key="1">
    <source>
        <dbReference type="ARBA" id="ARBA00022884"/>
    </source>
</evidence>
<dbReference type="eggNOG" id="KOG0144">
    <property type="taxonomic scope" value="Eukaryota"/>
</dbReference>
<dbReference type="Pfam" id="PF00076">
    <property type="entry name" value="RRM_1"/>
    <property type="match status" value="1"/>
</dbReference>
<dbReference type="InterPro" id="IPR000504">
    <property type="entry name" value="RRM_dom"/>
</dbReference>
<dbReference type="InterPro" id="IPR001202">
    <property type="entry name" value="WW_dom"/>
</dbReference>
<dbReference type="EnsemblProtists" id="EOD09360">
    <property type="protein sequence ID" value="EOD09360"/>
    <property type="gene ID" value="EMIHUDRAFT_414694"/>
</dbReference>
<dbReference type="PANTHER" id="PTHR48027">
    <property type="entry name" value="HETEROGENEOUS NUCLEAR RIBONUCLEOPROTEIN 87F-RELATED"/>
    <property type="match status" value="1"/>
</dbReference>
<dbReference type="OMA" id="GPMFGEM"/>
<dbReference type="InterPro" id="IPR036020">
    <property type="entry name" value="WW_dom_sf"/>
</dbReference>
<evidence type="ECO:0000313" key="7">
    <source>
        <dbReference type="Proteomes" id="UP000013827"/>
    </source>
</evidence>
<dbReference type="SMART" id="SM00360">
    <property type="entry name" value="RRM"/>
    <property type="match status" value="1"/>
</dbReference>
<dbReference type="SMART" id="SM00456">
    <property type="entry name" value="WW"/>
    <property type="match status" value="1"/>
</dbReference>
<evidence type="ECO:0000259" key="4">
    <source>
        <dbReference type="PROSITE" id="PS50020"/>
    </source>
</evidence>
<dbReference type="CDD" id="cd00590">
    <property type="entry name" value="RRM_SF"/>
    <property type="match status" value="1"/>
</dbReference>
<dbReference type="AlphaFoldDB" id="A0A0D3IDM5"/>
<feature type="compositionally biased region" description="Pro residues" evidence="3">
    <location>
        <begin position="39"/>
        <end position="51"/>
    </location>
</feature>
<evidence type="ECO:0000259" key="5">
    <source>
        <dbReference type="PROSITE" id="PS50102"/>
    </source>
</evidence>
<dbReference type="Gene3D" id="3.30.70.330">
    <property type="match status" value="1"/>
</dbReference>
<feature type="compositionally biased region" description="Low complexity" evidence="3">
    <location>
        <begin position="26"/>
        <end position="38"/>
    </location>
</feature>
<feature type="region of interest" description="Disordered" evidence="3">
    <location>
        <begin position="210"/>
        <end position="233"/>
    </location>
</feature>
<organism evidence="6 7">
    <name type="scientific">Emiliania huxleyi (strain CCMP1516)</name>
    <dbReference type="NCBI Taxonomy" id="280463"/>
    <lineage>
        <taxon>Eukaryota</taxon>
        <taxon>Haptista</taxon>
        <taxon>Haptophyta</taxon>
        <taxon>Prymnesiophyceae</taxon>
        <taxon>Isochrysidales</taxon>
        <taxon>Noelaerhabdaceae</taxon>
        <taxon>Emiliania</taxon>
    </lineage>
</organism>
<evidence type="ECO:0000313" key="6">
    <source>
        <dbReference type="EnsemblProtists" id="EOD09360"/>
    </source>
</evidence>
<dbReference type="STRING" id="2903.R1D455"/>
<reference evidence="6" key="2">
    <citation type="submission" date="2024-10" db="UniProtKB">
        <authorList>
            <consortium name="EnsemblProtists"/>
        </authorList>
    </citation>
    <scope>IDENTIFICATION</scope>
</reference>
<protein>
    <recommendedName>
        <fullName evidence="8">RRM domain-containing protein</fullName>
    </recommendedName>
</protein>
<dbReference type="KEGG" id="ehx:EMIHUDRAFT_414694"/>
<feature type="compositionally biased region" description="Gly residues" evidence="3">
    <location>
        <begin position="216"/>
        <end position="233"/>
    </location>
</feature>
<dbReference type="PROSITE" id="PS01159">
    <property type="entry name" value="WW_DOMAIN_1"/>
    <property type="match status" value="1"/>
</dbReference>
<proteinExistence type="predicted"/>
<dbReference type="InterPro" id="IPR012677">
    <property type="entry name" value="Nucleotide-bd_a/b_plait_sf"/>
</dbReference>
<reference evidence="7" key="1">
    <citation type="journal article" date="2013" name="Nature">
        <title>Pan genome of the phytoplankton Emiliania underpins its global distribution.</title>
        <authorList>
            <person name="Read B.A."/>
            <person name="Kegel J."/>
            <person name="Klute M.J."/>
            <person name="Kuo A."/>
            <person name="Lefebvre S.C."/>
            <person name="Maumus F."/>
            <person name="Mayer C."/>
            <person name="Miller J."/>
            <person name="Monier A."/>
            <person name="Salamov A."/>
            <person name="Young J."/>
            <person name="Aguilar M."/>
            <person name="Claverie J.M."/>
            <person name="Frickenhaus S."/>
            <person name="Gonzalez K."/>
            <person name="Herman E.K."/>
            <person name="Lin Y.C."/>
            <person name="Napier J."/>
            <person name="Ogata H."/>
            <person name="Sarno A.F."/>
            <person name="Shmutz J."/>
            <person name="Schroeder D."/>
            <person name="de Vargas C."/>
            <person name="Verret F."/>
            <person name="von Dassow P."/>
            <person name="Valentin K."/>
            <person name="Van de Peer Y."/>
            <person name="Wheeler G."/>
            <person name="Dacks J.B."/>
            <person name="Delwiche C.F."/>
            <person name="Dyhrman S.T."/>
            <person name="Glockner G."/>
            <person name="John U."/>
            <person name="Richards T."/>
            <person name="Worden A.Z."/>
            <person name="Zhang X."/>
            <person name="Grigoriev I.V."/>
            <person name="Allen A.E."/>
            <person name="Bidle K."/>
            <person name="Borodovsky M."/>
            <person name="Bowler C."/>
            <person name="Brownlee C."/>
            <person name="Cock J.M."/>
            <person name="Elias M."/>
            <person name="Gladyshev V.N."/>
            <person name="Groth M."/>
            <person name="Guda C."/>
            <person name="Hadaegh A."/>
            <person name="Iglesias-Rodriguez M.D."/>
            <person name="Jenkins J."/>
            <person name="Jones B.M."/>
            <person name="Lawson T."/>
            <person name="Leese F."/>
            <person name="Lindquist E."/>
            <person name="Lobanov A."/>
            <person name="Lomsadze A."/>
            <person name="Malik S.B."/>
            <person name="Marsh M.E."/>
            <person name="Mackinder L."/>
            <person name="Mock T."/>
            <person name="Mueller-Roeber B."/>
            <person name="Pagarete A."/>
            <person name="Parker M."/>
            <person name="Probert I."/>
            <person name="Quesneville H."/>
            <person name="Raines C."/>
            <person name="Rensing S.A."/>
            <person name="Riano-Pachon D.M."/>
            <person name="Richier S."/>
            <person name="Rokitta S."/>
            <person name="Shiraiwa Y."/>
            <person name="Soanes D.M."/>
            <person name="van der Giezen M."/>
            <person name="Wahlund T.M."/>
            <person name="Williams B."/>
            <person name="Wilson W."/>
            <person name="Wolfe G."/>
            <person name="Wurch L.L."/>
        </authorList>
    </citation>
    <scope>NUCLEOTIDE SEQUENCE</scope>
</reference>